<accession>A0A9D1XQC3</accession>
<comment type="caution">
    <text evidence="5">The sequence shown here is derived from an EMBL/GenBank/DDBJ whole genome shotgun (WGS) entry which is preliminary data.</text>
</comment>
<dbReference type="Gene3D" id="1.10.4040.10">
    <property type="entry name" value="Penicillinase repressor domain"/>
    <property type="match status" value="1"/>
</dbReference>
<dbReference type="InterPro" id="IPR036390">
    <property type="entry name" value="WH_DNA-bd_sf"/>
</dbReference>
<sequence>MEKLTVQEEDAMRGIWKIGPCVLRDLLAIYPDPKPPYTTLASIVKNLERKKYVRSQRVGNVHLYHALVQPGDYKRAFMSGIVSNLFGNSYKELVSFFAKEEKISTDDLKEIISMIERENTEK</sequence>
<reference evidence="5" key="2">
    <citation type="submission" date="2021-04" db="EMBL/GenBank/DDBJ databases">
        <authorList>
            <person name="Gilroy R."/>
        </authorList>
    </citation>
    <scope>NUCLEOTIDE SEQUENCE</scope>
    <source>
        <strain evidence="5">ChiHecec2B26-12326</strain>
    </source>
</reference>
<dbReference type="Pfam" id="PF03965">
    <property type="entry name" value="Penicillinase_R"/>
    <property type="match status" value="1"/>
</dbReference>
<keyword evidence="4" id="KW-0804">Transcription</keyword>
<dbReference type="InterPro" id="IPR005650">
    <property type="entry name" value="BlaI_family"/>
</dbReference>
<dbReference type="GO" id="GO:0003677">
    <property type="term" value="F:DNA binding"/>
    <property type="evidence" value="ECO:0007669"/>
    <property type="project" value="UniProtKB-KW"/>
</dbReference>
<dbReference type="SUPFAM" id="SSF46785">
    <property type="entry name" value="Winged helix' DNA-binding domain"/>
    <property type="match status" value="1"/>
</dbReference>
<evidence type="ECO:0000313" key="5">
    <source>
        <dbReference type="EMBL" id="HIX85771.1"/>
    </source>
</evidence>
<dbReference type="GO" id="GO:0045892">
    <property type="term" value="P:negative regulation of DNA-templated transcription"/>
    <property type="evidence" value="ECO:0007669"/>
    <property type="project" value="InterPro"/>
</dbReference>
<proteinExistence type="inferred from homology"/>
<dbReference type="EMBL" id="DXEN01000025">
    <property type="protein sequence ID" value="HIX85771.1"/>
    <property type="molecule type" value="Genomic_DNA"/>
</dbReference>
<name>A0A9D1XQC3_9BACT</name>
<evidence type="ECO:0000256" key="2">
    <source>
        <dbReference type="ARBA" id="ARBA00023015"/>
    </source>
</evidence>
<evidence type="ECO:0000313" key="6">
    <source>
        <dbReference type="Proteomes" id="UP000823847"/>
    </source>
</evidence>
<reference evidence="5" key="1">
    <citation type="journal article" date="2021" name="PeerJ">
        <title>Extensive microbial diversity within the chicken gut microbiome revealed by metagenomics and culture.</title>
        <authorList>
            <person name="Gilroy R."/>
            <person name="Ravi A."/>
            <person name="Getino M."/>
            <person name="Pursley I."/>
            <person name="Horton D.L."/>
            <person name="Alikhan N.F."/>
            <person name="Baker D."/>
            <person name="Gharbi K."/>
            <person name="Hall N."/>
            <person name="Watson M."/>
            <person name="Adriaenssens E.M."/>
            <person name="Foster-Nyarko E."/>
            <person name="Jarju S."/>
            <person name="Secka A."/>
            <person name="Antonio M."/>
            <person name="Oren A."/>
            <person name="Chaudhuri R.R."/>
            <person name="La Ragione R."/>
            <person name="Hildebrand F."/>
            <person name="Pallen M.J."/>
        </authorList>
    </citation>
    <scope>NUCLEOTIDE SEQUENCE</scope>
    <source>
        <strain evidence="5">ChiHecec2B26-12326</strain>
    </source>
</reference>
<comment type="similarity">
    <text evidence="1">Belongs to the BlaI transcriptional regulatory family.</text>
</comment>
<dbReference type="Gene3D" id="1.10.10.10">
    <property type="entry name" value="Winged helix-like DNA-binding domain superfamily/Winged helix DNA-binding domain"/>
    <property type="match status" value="1"/>
</dbReference>
<gene>
    <name evidence="5" type="ORF">H9848_04085</name>
</gene>
<keyword evidence="3" id="KW-0238">DNA-binding</keyword>
<organism evidence="5 6">
    <name type="scientific">Candidatus Parabacteroides intestinigallinarum</name>
    <dbReference type="NCBI Taxonomy" id="2838722"/>
    <lineage>
        <taxon>Bacteria</taxon>
        <taxon>Pseudomonadati</taxon>
        <taxon>Bacteroidota</taxon>
        <taxon>Bacteroidia</taxon>
        <taxon>Bacteroidales</taxon>
        <taxon>Tannerellaceae</taxon>
        <taxon>Parabacteroides</taxon>
    </lineage>
</organism>
<dbReference type="Proteomes" id="UP000823847">
    <property type="component" value="Unassembled WGS sequence"/>
</dbReference>
<evidence type="ECO:0000256" key="4">
    <source>
        <dbReference type="ARBA" id="ARBA00023163"/>
    </source>
</evidence>
<evidence type="ECO:0000256" key="3">
    <source>
        <dbReference type="ARBA" id="ARBA00023125"/>
    </source>
</evidence>
<protein>
    <submittedName>
        <fullName evidence="5">BlaI/MecI/CopY family transcriptional regulator</fullName>
    </submittedName>
</protein>
<evidence type="ECO:0000256" key="1">
    <source>
        <dbReference type="ARBA" id="ARBA00011046"/>
    </source>
</evidence>
<keyword evidence="2" id="KW-0805">Transcription regulation</keyword>
<dbReference type="AlphaFoldDB" id="A0A9D1XQC3"/>
<dbReference type="InterPro" id="IPR036388">
    <property type="entry name" value="WH-like_DNA-bd_sf"/>
</dbReference>